<dbReference type="Gene3D" id="2.40.50.1060">
    <property type="match status" value="1"/>
</dbReference>
<evidence type="ECO:0000256" key="4">
    <source>
        <dbReference type="ARBA" id="ARBA00023242"/>
    </source>
</evidence>
<comment type="caution">
    <text evidence="8">The sequence shown here is derived from an EMBL/GenBank/DDBJ whole genome shotgun (WGS) entry which is preliminary data.</text>
</comment>
<protein>
    <recommendedName>
        <fullName evidence="6">RPA43 OB domain-containing protein</fullName>
    </recommendedName>
</protein>
<dbReference type="GO" id="GO:0006362">
    <property type="term" value="P:transcription elongation by RNA polymerase I"/>
    <property type="evidence" value="ECO:0007669"/>
    <property type="project" value="TreeGrafter"/>
</dbReference>
<organism evidence="8 9">
    <name type="scientific">Puccinia coronata f. sp. avenae</name>
    <dbReference type="NCBI Taxonomy" id="200324"/>
    <lineage>
        <taxon>Eukaryota</taxon>
        <taxon>Fungi</taxon>
        <taxon>Dikarya</taxon>
        <taxon>Basidiomycota</taxon>
        <taxon>Pucciniomycotina</taxon>
        <taxon>Pucciniomycetes</taxon>
        <taxon>Pucciniales</taxon>
        <taxon>Pucciniaceae</taxon>
        <taxon>Puccinia</taxon>
    </lineage>
</organism>
<dbReference type="PANTHER" id="PTHR12709:SF5">
    <property type="entry name" value="DNA-DIRECTED RNA POLYMERASE I SUBUNIT RPA43"/>
    <property type="match status" value="1"/>
</dbReference>
<dbReference type="Gene3D" id="3.30.1490.120">
    <property type="entry name" value="RNA polymerase Rpb7-like, N-terminal domain"/>
    <property type="match status" value="1"/>
</dbReference>
<dbReference type="EMBL" id="PGCI01000599">
    <property type="protein sequence ID" value="PLW24818.1"/>
    <property type="molecule type" value="Genomic_DNA"/>
</dbReference>
<evidence type="ECO:0000256" key="1">
    <source>
        <dbReference type="ARBA" id="ARBA00004123"/>
    </source>
</evidence>
<evidence type="ECO:0000313" key="8">
    <source>
        <dbReference type="EMBL" id="PLW24818.1"/>
    </source>
</evidence>
<dbReference type="Pfam" id="PF17875">
    <property type="entry name" value="RPA43_OB"/>
    <property type="match status" value="1"/>
</dbReference>
<feature type="region of interest" description="Disordered" evidence="5">
    <location>
        <begin position="368"/>
        <end position="448"/>
    </location>
</feature>
<feature type="compositionally biased region" description="Acidic residues" evidence="5">
    <location>
        <begin position="299"/>
        <end position="310"/>
    </location>
</feature>
<dbReference type="GO" id="GO:0005736">
    <property type="term" value="C:RNA polymerase I complex"/>
    <property type="evidence" value="ECO:0007669"/>
    <property type="project" value="TreeGrafter"/>
</dbReference>
<dbReference type="EMBL" id="PGCI01001510">
    <property type="protein sequence ID" value="PLW04620.1"/>
    <property type="molecule type" value="Genomic_DNA"/>
</dbReference>
<keyword evidence="2" id="KW-0240">DNA-directed RNA polymerase</keyword>
<sequence length="448" mass="48866">MARSKSAASSSNQKPNDFHHLVARFKIPLAPSFLSKPTRPELKVKLEEEMDDLKSTTSSGSEKKMDTHELVEEYGNSGPLEAVNQSLASLLMKYIPSLGAVLVSYLEPPTFILSDEHGNQIRRTATKSTRLPVLTLPGNAWGVVDVEVKLMGWRPTIGQKLIGRPTLSSPSHLSLVIYRTFNASINEHHLKAAGYHYDLNFEVPDHWKSIGETTHPQDTAVHLVPENKDRGCWVDANGVVVGGQEGTISFTVMGLTIANHMISVMGSLLDDPFSIERPARPSQPSQPRAMAKRKAIEREDSEGSSEEDSDSDGHRSKAHGSTRDPPTVLSAAAVPRPAIPSHPAPPPIFSHNIPPPLTVTNLKALNSAHVPPSNNMTFQINPPLEKSDKKPSKKKSRKRPAESVVEEKPSPSTFIPPLPSASHPIKPSHSRPSSINSSRKKKIKTSSA</sequence>
<evidence type="ECO:0000256" key="2">
    <source>
        <dbReference type="ARBA" id="ARBA00022478"/>
    </source>
</evidence>
<reference evidence="8 9" key="1">
    <citation type="submission" date="2017-11" db="EMBL/GenBank/DDBJ databases">
        <title>De novo assembly and phasing of dikaryotic genomes from two isolates of Puccinia coronata f. sp. avenae, the causal agent of oat crown rust.</title>
        <authorList>
            <person name="Miller M.E."/>
            <person name="Zhang Y."/>
            <person name="Omidvar V."/>
            <person name="Sperschneider J."/>
            <person name="Schwessinger B."/>
            <person name="Raley C."/>
            <person name="Palmer J.M."/>
            <person name="Garnica D."/>
            <person name="Upadhyaya N."/>
            <person name="Rathjen J."/>
            <person name="Taylor J.M."/>
            <person name="Park R.F."/>
            <person name="Dodds P.N."/>
            <person name="Hirsch C.D."/>
            <person name="Kianian S.F."/>
            <person name="Figueroa M."/>
        </authorList>
    </citation>
    <scope>NUCLEOTIDE SEQUENCE [LARGE SCALE GENOMIC DNA]</scope>
    <source>
        <strain evidence="8">12SD80</strain>
    </source>
</reference>
<accession>A0A2N5THF7</accession>
<feature type="compositionally biased region" description="Basic residues" evidence="5">
    <location>
        <begin position="438"/>
        <end position="448"/>
    </location>
</feature>
<evidence type="ECO:0000313" key="9">
    <source>
        <dbReference type="Proteomes" id="UP000235392"/>
    </source>
</evidence>
<keyword evidence="4" id="KW-0539">Nucleus</keyword>
<dbReference type="InterPro" id="IPR041178">
    <property type="entry name" value="RPA43_OB"/>
</dbReference>
<gene>
    <name evidence="8" type="ORF">PCASD_24866</name>
    <name evidence="7" type="ORF">PCASD_26151</name>
</gene>
<feature type="region of interest" description="Disordered" evidence="5">
    <location>
        <begin position="46"/>
        <end position="65"/>
    </location>
</feature>
<dbReference type="InterPro" id="IPR045113">
    <property type="entry name" value="Rpb7-like"/>
</dbReference>
<dbReference type="GO" id="GO:0006352">
    <property type="term" value="P:DNA-templated transcription initiation"/>
    <property type="evidence" value="ECO:0007669"/>
    <property type="project" value="InterPro"/>
</dbReference>
<feature type="region of interest" description="Disordered" evidence="5">
    <location>
        <begin position="275"/>
        <end position="328"/>
    </location>
</feature>
<comment type="subcellular location">
    <subcellularLocation>
        <location evidence="1">Nucleus</location>
    </subcellularLocation>
</comment>
<proteinExistence type="predicted"/>
<name>A0A2N5THF7_9BASI</name>
<keyword evidence="3" id="KW-0804">Transcription</keyword>
<dbReference type="AlphaFoldDB" id="A0A2N5THF7"/>
<evidence type="ECO:0000259" key="6">
    <source>
        <dbReference type="Pfam" id="PF17875"/>
    </source>
</evidence>
<feature type="compositionally biased region" description="Low complexity" evidence="5">
    <location>
        <begin position="280"/>
        <end position="289"/>
    </location>
</feature>
<feature type="domain" description="RPA43 OB" evidence="6">
    <location>
        <begin position="155"/>
        <end position="269"/>
    </location>
</feature>
<feature type="compositionally biased region" description="Basic and acidic residues" evidence="5">
    <location>
        <begin position="399"/>
        <end position="409"/>
    </location>
</feature>
<evidence type="ECO:0000256" key="3">
    <source>
        <dbReference type="ARBA" id="ARBA00023163"/>
    </source>
</evidence>
<dbReference type="InterPro" id="IPR036898">
    <property type="entry name" value="RNA_pol_Rpb7-like_N_sf"/>
</dbReference>
<evidence type="ECO:0000313" key="7">
    <source>
        <dbReference type="EMBL" id="PLW04620.1"/>
    </source>
</evidence>
<dbReference type="Proteomes" id="UP000235392">
    <property type="component" value="Unassembled WGS sequence"/>
</dbReference>
<dbReference type="PANTHER" id="PTHR12709">
    <property type="entry name" value="DNA-DIRECTED RNA POLYMERASE II, III"/>
    <property type="match status" value="1"/>
</dbReference>
<evidence type="ECO:0000256" key="5">
    <source>
        <dbReference type="SAM" id="MobiDB-lite"/>
    </source>
</evidence>